<evidence type="ECO:0000313" key="4">
    <source>
        <dbReference type="EMBL" id="MFC0562940.1"/>
    </source>
</evidence>
<comment type="caution">
    <text evidence="4">The sequence shown here is derived from an EMBL/GenBank/DDBJ whole genome shotgun (WGS) entry which is preliminary data.</text>
</comment>
<organism evidence="4 5">
    <name type="scientific">Plantactinospora siamensis</name>
    <dbReference type="NCBI Taxonomy" id="555372"/>
    <lineage>
        <taxon>Bacteria</taxon>
        <taxon>Bacillati</taxon>
        <taxon>Actinomycetota</taxon>
        <taxon>Actinomycetes</taxon>
        <taxon>Micromonosporales</taxon>
        <taxon>Micromonosporaceae</taxon>
        <taxon>Plantactinospora</taxon>
    </lineage>
</organism>
<dbReference type="InterPro" id="IPR015314">
    <property type="entry name" value="Restrct_endonuc_II_EcoRV"/>
</dbReference>
<reference evidence="4 5" key="1">
    <citation type="submission" date="2024-09" db="EMBL/GenBank/DDBJ databases">
        <authorList>
            <person name="Sun Q."/>
            <person name="Mori K."/>
        </authorList>
    </citation>
    <scope>NUCLEOTIDE SEQUENCE [LARGE SCALE GENOMIC DNA]</scope>
    <source>
        <strain evidence="4 5">TBRC 2205</strain>
    </source>
</reference>
<dbReference type="Pfam" id="PF09233">
    <property type="entry name" value="Endonuc-EcoRV"/>
    <property type="match status" value="1"/>
</dbReference>
<dbReference type="Gene3D" id="3.40.600.10">
    <property type="entry name" value="DNA mismatch repair MutH/Restriction endonuclease, type II"/>
    <property type="match status" value="1"/>
</dbReference>
<dbReference type="InterPro" id="IPR011335">
    <property type="entry name" value="Restrct_endonuc-II-like"/>
</dbReference>
<gene>
    <name evidence="4" type="ORF">ACFFHU_01960</name>
</gene>
<keyword evidence="2 4" id="KW-0255">Endonuclease</keyword>
<accession>A0ABV6NQ93</accession>
<evidence type="ECO:0000256" key="1">
    <source>
        <dbReference type="ARBA" id="ARBA00022722"/>
    </source>
</evidence>
<protein>
    <submittedName>
        <fullName evidence="4">Type II restriction endonuclease</fullName>
    </submittedName>
</protein>
<evidence type="ECO:0000256" key="3">
    <source>
        <dbReference type="ARBA" id="ARBA00022801"/>
    </source>
</evidence>
<evidence type="ECO:0000313" key="5">
    <source>
        <dbReference type="Proteomes" id="UP001589894"/>
    </source>
</evidence>
<dbReference type="Proteomes" id="UP001589894">
    <property type="component" value="Unassembled WGS sequence"/>
</dbReference>
<keyword evidence="1" id="KW-0540">Nuclease</keyword>
<dbReference type="InterPro" id="IPR037057">
    <property type="entry name" value="DNA_rep_MutH/T2_RE_sf"/>
</dbReference>
<keyword evidence="3" id="KW-0378">Hydrolase</keyword>
<evidence type="ECO:0000256" key="2">
    <source>
        <dbReference type="ARBA" id="ARBA00022759"/>
    </source>
</evidence>
<keyword evidence="5" id="KW-1185">Reference proteome</keyword>
<dbReference type="EMBL" id="JBHLUE010000002">
    <property type="protein sequence ID" value="MFC0562940.1"/>
    <property type="molecule type" value="Genomic_DNA"/>
</dbReference>
<dbReference type="GO" id="GO:0004519">
    <property type="term" value="F:endonuclease activity"/>
    <property type="evidence" value="ECO:0007669"/>
    <property type="project" value="UniProtKB-KW"/>
</dbReference>
<sequence>MQPIQQDPLRWLRSVCSYYRFEAGGVYQAAAPNPNWPLQAHSPAELTKALTSRGHLLPLPKEPAALANVIEVSISGFIAAAAAREKDSVVVRRGSERGYPDLEISGNLFGGAVYAVDVKVARRAQGKRGTVLPRTQSRITLYTGNTYFKWPKLHWPGTFRPFDDYTGHLDVVVLYTFDEMLHERVTDLEILVHEPWRIASKKRSSKTREYIGAVNSIEGLREGRGEFDNAAEFYRYWRAFPFETSASVSNILQRLVQQQTSELDRLRSVVDN</sequence>
<dbReference type="RefSeq" id="WP_377335038.1">
    <property type="nucleotide sequence ID" value="NZ_JBHLUE010000002.1"/>
</dbReference>
<name>A0ABV6NQ93_9ACTN</name>
<proteinExistence type="predicted"/>
<dbReference type="SUPFAM" id="SSF52980">
    <property type="entry name" value="Restriction endonuclease-like"/>
    <property type="match status" value="1"/>
</dbReference>